<dbReference type="GO" id="GO:0005524">
    <property type="term" value="F:ATP binding"/>
    <property type="evidence" value="ECO:0007669"/>
    <property type="project" value="UniProtKB-KW"/>
</dbReference>
<organism evidence="3 4">
    <name type="scientific">Saccharothrix texasensis</name>
    <dbReference type="NCBI Taxonomy" id="103734"/>
    <lineage>
        <taxon>Bacteria</taxon>
        <taxon>Bacillati</taxon>
        <taxon>Actinomycetota</taxon>
        <taxon>Actinomycetes</taxon>
        <taxon>Pseudonocardiales</taxon>
        <taxon>Pseudonocardiaceae</taxon>
        <taxon>Saccharothrix</taxon>
    </lineage>
</organism>
<evidence type="ECO:0000256" key="1">
    <source>
        <dbReference type="PROSITE-ProRule" id="PRU01251"/>
    </source>
</evidence>
<dbReference type="Gene3D" id="1.10.1780.10">
    <property type="entry name" value="Clp, N-terminal domain"/>
    <property type="match status" value="1"/>
</dbReference>
<evidence type="ECO:0000313" key="3">
    <source>
        <dbReference type="EMBL" id="ROP42635.1"/>
    </source>
</evidence>
<dbReference type="PANTHER" id="PTHR47016">
    <property type="entry name" value="ATP-DEPENDENT CLP PROTEASE ATP-BINDING SUBUNIT CLPT1, CHLOROPLASTIC"/>
    <property type="match status" value="1"/>
</dbReference>
<dbReference type="PROSITE" id="PS51903">
    <property type="entry name" value="CLP_R"/>
    <property type="match status" value="1"/>
</dbReference>
<dbReference type="AlphaFoldDB" id="A0A3N1HJM0"/>
<dbReference type="PANTHER" id="PTHR47016:SF5">
    <property type="entry name" value="CLP DOMAIN SUPERFAMILY PROTEIN"/>
    <property type="match status" value="1"/>
</dbReference>
<evidence type="ECO:0000259" key="2">
    <source>
        <dbReference type="PROSITE" id="PS51903"/>
    </source>
</evidence>
<keyword evidence="3" id="KW-0547">Nucleotide-binding</keyword>
<protein>
    <submittedName>
        <fullName evidence="3">ATP-dependent Clp protease ATP-binding subunit ClpC</fullName>
    </submittedName>
</protein>
<keyword evidence="1" id="KW-0677">Repeat</keyword>
<proteinExistence type="predicted"/>
<keyword evidence="4" id="KW-1185">Reference proteome</keyword>
<evidence type="ECO:0000313" key="4">
    <source>
        <dbReference type="Proteomes" id="UP000268727"/>
    </source>
</evidence>
<keyword evidence="3" id="KW-0378">Hydrolase</keyword>
<dbReference type="GO" id="GO:0008233">
    <property type="term" value="F:peptidase activity"/>
    <property type="evidence" value="ECO:0007669"/>
    <property type="project" value="UniProtKB-KW"/>
</dbReference>
<dbReference type="Proteomes" id="UP000268727">
    <property type="component" value="Unassembled WGS sequence"/>
</dbReference>
<dbReference type="InterPro" id="IPR036628">
    <property type="entry name" value="Clp_N_dom_sf"/>
</dbReference>
<accession>A0A3N1HJM0</accession>
<keyword evidence="3" id="KW-0067">ATP-binding</keyword>
<keyword evidence="3" id="KW-0645">Protease</keyword>
<dbReference type="GO" id="GO:0006508">
    <property type="term" value="P:proteolysis"/>
    <property type="evidence" value="ECO:0007669"/>
    <property type="project" value="UniProtKB-KW"/>
</dbReference>
<gene>
    <name evidence="3" type="ORF">EDD40_8143</name>
</gene>
<dbReference type="InterPro" id="IPR004176">
    <property type="entry name" value="Clp_R_N"/>
</dbReference>
<name>A0A3N1HJM0_9PSEU</name>
<dbReference type="OrthoDB" id="3628183at2"/>
<sequence length="288" mass="30315">MHWWRTAPGVVDGGEGLMLERFTESARRVSVLALQEARGLAHAAIGTEHLLLGLVGEGGAAASVLASVGVSPAGCRARVLEVSRRGTTPVSGRLPFTPGAKRALAAAVRESLALRHRHVGTEHLLLGVLAADEGVALDVLTGCGVDLAEVRDRAFAALAGIELSPARRAARLFLSYRRPHDVHLAGRIADRLDDFGRAVVGDVGECDVLLAVVGPGWTPTDLMRTEVQRAAERAVPVIPVLVDGAVLPADQLPGTGRVADHVTVRHETFRADVARLADVVRYAQPGIG</sequence>
<dbReference type="InterPro" id="IPR044217">
    <property type="entry name" value="CLPT1/2"/>
</dbReference>
<reference evidence="3 4" key="1">
    <citation type="submission" date="2018-11" db="EMBL/GenBank/DDBJ databases">
        <title>Sequencing the genomes of 1000 actinobacteria strains.</title>
        <authorList>
            <person name="Klenk H.-P."/>
        </authorList>
    </citation>
    <scope>NUCLEOTIDE SEQUENCE [LARGE SCALE GENOMIC DNA]</scope>
    <source>
        <strain evidence="3 4">DSM 44231</strain>
    </source>
</reference>
<dbReference type="SUPFAM" id="SSF81923">
    <property type="entry name" value="Double Clp-N motif"/>
    <property type="match status" value="1"/>
</dbReference>
<feature type="domain" description="Clp R" evidence="2">
    <location>
        <begin position="19"/>
        <end position="160"/>
    </location>
</feature>
<dbReference type="Pfam" id="PF02861">
    <property type="entry name" value="Clp_N"/>
    <property type="match status" value="1"/>
</dbReference>
<comment type="caution">
    <text evidence="3">The sequence shown here is derived from an EMBL/GenBank/DDBJ whole genome shotgun (WGS) entry which is preliminary data.</text>
</comment>
<dbReference type="EMBL" id="RJKM01000001">
    <property type="protein sequence ID" value="ROP42635.1"/>
    <property type="molecule type" value="Genomic_DNA"/>
</dbReference>